<reference evidence="3" key="2">
    <citation type="submission" date="2021-09" db="EMBL/GenBank/DDBJ databases">
        <authorList>
            <person name="Gilroy R."/>
        </authorList>
    </citation>
    <scope>NUCLEOTIDE SEQUENCE</scope>
    <source>
        <strain evidence="3">ChiSjej5B23-16112</strain>
    </source>
</reference>
<dbReference type="Gene3D" id="3.40.980.10">
    <property type="entry name" value="MoaB/Mog-like domain"/>
    <property type="match status" value="1"/>
</dbReference>
<gene>
    <name evidence="1" type="primary">cinA</name>
    <name evidence="3" type="ORF">K8V82_04685</name>
</gene>
<evidence type="ECO:0000313" key="3">
    <source>
        <dbReference type="EMBL" id="HJF94070.1"/>
    </source>
</evidence>
<dbReference type="InterPro" id="IPR041424">
    <property type="entry name" value="CinA_KH"/>
</dbReference>
<dbReference type="Pfam" id="PF00994">
    <property type="entry name" value="MoCF_biosynth"/>
    <property type="match status" value="1"/>
</dbReference>
<dbReference type="InterPro" id="IPR050101">
    <property type="entry name" value="CinA"/>
</dbReference>
<dbReference type="EMBL" id="DYVY01000072">
    <property type="protein sequence ID" value="HJF94070.1"/>
    <property type="molecule type" value="Genomic_DNA"/>
</dbReference>
<evidence type="ECO:0000256" key="1">
    <source>
        <dbReference type="HAMAP-Rule" id="MF_00226"/>
    </source>
</evidence>
<dbReference type="CDD" id="cd00885">
    <property type="entry name" value="cinA"/>
    <property type="match status" value="1"/>
</dbReference>
<dbReference type="NCBIfam" id="TIGR00199">
    <property type="entry name" value="PncC_domain"/>
    <property type="match status" value="1"/>
</dbReference>
<dbReference type="PANTHER" id="PTHR13939:SF0">
    <property type="entry name" value="NMN AMIDOHYDROLASE-LIKE PROTEIN YFAY"/>
    <property type="match status" value="1"/>
</dbReference>
<protein>
    <recommendedName>
        <fullName evidence="1">Putative competence-damage inducible protein</fullName>
    </recommendedName>
</protein>
<dbReference type="InterPro" id="IPR008135">
    <property type="entry name" value="Competence-induced_CinA"/>
</dbReference>
<dbReference type="InterPro" id="IPR036653">
    <property type="entry name" value="CinA-like_C"/>
</dbReference>
<dbReference type="NCBIfam" id="NF001813">
    <property type="entry name" value="PRK00549.1"/>
    <property type="match status" value="1"/>
</dbReference>
<dbReference type="Pfam" id="PF18146">
    <property type="entry name" value="CinA_KH"/>
    <property type="match status" value="1"/>
</dbReference>
<dbReference type="HAMAP" id="MF_00226_B">
    <property type="entry name" value="CinA_B"/>
    <property type="match status" value="1"/>
</dbReference>
<reference evidence="3" key="1">
    <citation type="journal article" date="2021" name="PeerJ">
        <title>Extensive microbial diversity within the chicken gut microbiome revealed by metagenomics and culture.</title>
        <authorList>
            <person name="Gilroy R."/>
            <person name="Ravi A."/>
            <person name="Getino M."/>
            <person name="Pursley I."/>
            <person name="Horton D.L."/>
            <person name="Alikhan N.F."/>
            <person name="Baker D."/>
            <person name="Gharbi K."/>
            <person name="Hall N."/>
            <person name="Watson M."/>
            <person name="Adriaenssens E.M."/>
            <person name="Foster-Nyarko E."/>
            <person name="Jarju S."/>
            <person name="Secka A."/>
            <person name="Antonio M."/>
            <person name="Oren A."/>
            <person name="Chaudhuri R.R."/>
            <person name="La Ragione R."/>
            <person name="Hildebrand F."/>
            <person name="Pallen M.J."/>
        </authorList>
    </citation>
    <scope>NUCLEOTIDE SEQUENCE</scope>
    <source>
        <strain evidence="3">ChiSjej5B23-16112</strain>
    </source>
</reference>
<dbReference type="SUPFAM" id="SSF53218">
    <property type="entry name" value="Molybdenum cofactor biosynthesis proteins"/>
    <property type="match status" value="1"/>
</dbReference>
<dbReference type="SMART" id="SM00852">
    <property type="entry name" value="MoCF_biosynth"/>
    <property type="match status" value="1"/>
</dbReference>
<dbReference type="PIRSF" id="PIRSF006728">
    <property type="entry name" value="CinA"/>
    <property type="match status" value="1"/>
</dbReference>
<comment type="caution">
    <text evidence="3">The sequence shown here is derived from an EMBL/GenBank/DDBJ whole genome shotgun (WGS) entry which is preliminary data.</text>
</comment>
<accession>A0A921I0Y9</accession>
<dbReference type="InterPro" id="IPR036425">
    <property type="entry name" value="MoaB/Mog-like_dom_sf"/>
</dbReference>
<dbReference type="Pfam" id="PF02464">
    <property type="entry name" value="CinA"/>
    <property type="match status" value="1"/>
</dbReference>
<name>A0A921I0Y9_9FIRM</name>
<dbReference type="Gene3D" id="3.30.70.2860">
    <property type="match status" value="1"/>
</dbReference>
<proteinExistence type="inferred from homology"/>
<dbReference type="NCBIfam" id="TIGR00200">
    <property type="entry name" value="cinA_nterm"/>
    <property type="match status" value="1"/>
</dbReference>
<evidence type="ECO:0000259" key="2">
    <source>
        <dbReference type="SMART" id="SM00852"/>
    </source>
</evidence>
<dbReference type="Proteomes" id="UP000769156">
    <property type="component" value="Unassembled WGS sequence"/>
</dbReference>
<comment type="similarity">
    <text evidence="1">Belongs to the CinA family.</text>
</comment>
<evidence type="ECO:0000313" key="4">
    <source>
        <dbReference type="Proteomes" id="UP000769156"/>
    </source>
</evidence>
<organism evidence="3 4">
    <name type="scientific">Lachnoclostridium phocaeense</name>
    <dbReference type="NCBI Taxonomy" id="1871021"/>
    <lineage>
        <taxon>Bacteria</taxon>
        <taxon>Bacillati</taxon>
        <taxon>Bacillota</taxon>
        <taxon>Clostridia</taxon>
        <taxon>Lachnospirales</taxon>
        <taxon>Lachnospiraceae</taxon>
    </lineage>
</organism>
<dbReference type="InterPro" id="IPR001453">
    <property type="entry name" value="MoaB/Mog_dom"/>
</dbReference>
<dbReference type="NCBIfam" id="TIGR00177">
    <property type="entry name" value="molyb_syn"/>
    <property type="match status" value="1"/>
</dbReference>
<dbReference type="InterPro" id="IPR008136">
    <property type="entry name" value="CinA_C"/>
</dbReference>
<dbReference type="Gene3D" id="3.90.950.20">
    <property type="entry name" value="CinA-like"/>
    <property type="match status" value="1"/>
</dbReference>
<sequence>MTVELISVGTEILLGNIVNTNAAYLAEKIALLGLSCYHQSAVGDNEERLEDAIRLALSRSDIVILSGGLGPTKDDLTKEVTAKVFGRELYEDAHSKERIQAYFDRRRAQGREITANNWKQALVPEGAIVVDNYNGTAPGIILEDKENGKTAILLPGPPNEIRPMFERDIAPYLNKLQPEGIYSKMVKICSIGESQAETMVADLMDAQSNPTLAPYAKTGEVHFRVTAKAADEETACRLMEPMLQELKKRFGDYIYTMDEEVTLEEAVVDMLRERQMTVTTAESCTGGLLAGRIMNVPGASSVYREGYITYSNEAKEKLLGVEHQTLETVGAVSPETAEQMARGAARQAGADAALAVTGIAGPDGGTPEKPVGLVYIGCCVQGRIRVEEFHFTGNRSKNRDYAVVRALTLLREELLRDQTQAEIR</sequence>
<dbReference type="PANTHER" id="PTHR13939">
    <property type="entry name" value="NICOTINAMIDE-NUCLEOTIDE AMIDOHYDROLASE PNCC"/>
    <property type="match status" value="1"/>
</dbReference>
<dbReference type="AlphaFoldDB" id="A0A921I0Y9"/>
<feature type="domain" description="MoaB/Mog" evidence="2">
    <location>
        <begin position="4"/>
        <end position="176"/>
    </location>
</feature>
<dbReference type="SUPFAM" id="SSF142433">
    <property type="entry name" value="CinA-like"/>
    <property type="match status" value="1"/>
</dbReference>